<dbReference type="InterPro" id="IPR011047">
    <property type="entry name" value="Quinoprotein_ADH-like_sf"/>
</dbReference>
<name>A0A518IDW2_9PLAN</name>
<organism evidence="2 3">
    <name type="scientific">Gimesia fumaroli</name>
    <dbReference type="NCBI Taxonomy" id="2527976"/>
    <lineage>
        <taxon>Bacteria</taxon>
        <taxon>Pseudomonadati</taxon>
        <taxon>Planctomycetota</taxon>
        <taxon>Planctomycetia</taxon>
        <taxon>Planctomycetales</taxon>
        <taxon>Planctomycetaceae</taxon>
        <taxon>Gimesia</taxon>
    </lineage>
</organism>
<gene>
    <name evidence="2" type="primary">bamB_2</name>
    <name evidence="2" type="ORF">Enr17x_33240</name>
</gene>
<dbReference type="SUPFAM" id="SSF50998">
    <property type="entry name" value="Quinoprotein alcohol dehydrogenase-like"/>
    <property type="match status" value="1"/>
</dbReference>
<dbReference type="Gene3D" id="2.40.10.480">
    <property type="match status" value="1"/>
</dbReference>
<dbReference type="InterPro" id="IPR018391">
    <property type="entry name" value="PQQ_b-propeller_rpt"/>
</dbReference>
<dbReference type="Pfam" id="PF13360">
    <property type="entry name" value="PQQ_2"/>
    <property type="match status" value="1"/>
</dbReference>
<reference evidence="2 3" key="1">
    <citation type="submission" date="2019-03" db="EMBL/GenBank/DDBJ databases">
        <title>Deep-cultivation of Planctomycetes and their phenomic and genomic characterization uncovers novel biology.</title>
        <authorList>
            <person name="Wiegand S."/>
            <person name="Jogler M."/>
            <person name="Boedeker C."/>
            <person name="Pinto D."/>
            <person name="Vollmers J."/>
            <person name="Rivas-Marin E."/>
            <person name="Kohn T."/>
            <person name="Peeters S.H."/>
            <person name="Heuer A."/>
            <person name="Rast P."/>
            <person name="Oberbeckmann S."/>
            <person name="Bunk B."/>
            <person name="Jeske O."/>
            <person name="Meyerdierks A."/>
            <person name="Storesund J.E."/>
            <person name="Kallscheuer N."/>
            <person name="Luecker S."/>
            <person name="Lage O.M."/>
            <person name="Pohl T."/>
            <person name="Merkel B.J."/>
            <person name="Hornburger P."/>
            <person name="Mueller R.-W."/>
            <person name="Bruemmer F."/>
            <person name="Labrenz M."/>
            <person name="Spormann A.M."/>
            <person name="Op den Camp H."/>
            <person name="Overmann J."/>
            <person name="Amann R."/>
            <person name="Jetten M.S.M."/>
            <person name="Mascher T."/>
            <person name="Medema M.H."/>
            <person name="Devos D.P."/>
            <person name="Kaster A.-K."/>
            <person name="Ovreas L."/>
            <person name="Rohde M."/>
            <person name="Galperin M.Y."/>
            <person name="Jogler C."/>
        </authorList>
    </citation>
    <scope>NUCLEOTIDE SEQUENCE [LARGE SCALE GENOMIC DNA]</scope>
    <source>
        <strain evidence="2 3">Enr17</strain>
    </source>
</reference>
<dbReference type="Gene3D" id="2.130.10.10">
    <property type="entry name" value="YVTN repeat-like/Quinoprotein amine dehydrogenase"/>
    <property type="match status" value="1"/>
</dbReference>
<protein>
    <submittedName>
        <fullName evidence="2">Outer membrane protein assembly factor BamB</fullName>
    </submittedName>
</protein>
<dbReference type="KEGG" id="gfm:Enr17x_33240"/>
<evidence type="ECO:0000313" key="2">
    <source>
        <dbReference type="EMBL" id="QDV51269.1"/>
    </source>
</evidence>
<feature type="domain" description="Pyrrolo-quinoline quinone repeat" evidence="1">
    <location>
        <begin position="117"/>
        <end position="359"/>
    </location>
</feature>
<dbReference type="SMART" id="SM00564">
    <property type="entry name" value="PQQ"/>
    <property type="match status" value="3"/>
</dbReference>
<dbReference type="Proteomes" id="UP000318313">
    <property type="component" value="Chromosome"/>
</dbReference>
<accession>A0A518IDW2</accession>
<dbReference type="EMBL" id="CP037452">
    <property type="protein sequence ID" value="QDV51269.1"/>
    <property type="molecule type" value="Genomic_DNA"/>
</dbReference>
<dbReference type="AlphaFoldDB" id="A0A518IDW2"/>
<proteinExistence type="predicted"/>
<dbReference type="InterPro" id="IPR002372">
    <property type="entry name" value="PQQ_rpt_dom"/>
</dbReference>
<evidence type="ECO:0000313" key="3">
    <source>
        <dbReference type="Proteomes" id="UP000318313"/>
    </source>
</evidence>
<dbReference type="PANTHER" id="PTHR34512">
    <property type="entry name" value="CELL SURFACE PROTEIN"/>
    <property type="match status" value="1"/>
</dbReference>
<evidence type="ECO:0000259" key="1">
    <source>
        <dbReference type="Pfam" id="PF13360"/>
    </source>
</evidence>
<dbReference type="PANTHER" id="PTHR34512:SF30">
    <property type="entry name" value="OUTER MEMBRANE PROTEIN ASSEMBLY FACTOR BAMB"/>
    <property type="match status" value="1"/>
</dbReference>
<sequence>MSRFLQAVLPLESTPMNRFLVVCLTLIFCQPALLSAGEKQVVSTASIKVKSTDWPWWRGPQRNGIANPNQNPPLKWSETENIIWKTPVPGRGYSSPTVVGNRIYLASADTETETQFVLCYDRATGKQVWKTIIHKGGFSKKGNKKSTHASSTVACDGKRLFINFINDGAAYTTALSLDGKQLWQTKITDYIIHQGYGSSPAIYDSLVIVSADNKGGGAVAALNRADGSVVWKIDRPKTPNYPSPIILNVAGKEQVLMTGCDLVTGIEPLTGKKLWEIEGATTECVTSTVTNGELILTSGGYPKNHMAAVKADGSGEVVWENSTRMYVPSMLIKGDHIFSVTDNGVAICWDVKTGKQVWKGRLGGTFSSSPVLVGDRIYVTNEGGETYIFKANPNKFELLAENKLGTEVFATPTFCDSRIFMRVSEEIDSKRQEMLYCIGK</sequence>
<keyword evidence="3" id="KW-1185">Reference proteome</keyword>
<dbReference type="InterPro" id="IPR015943">
    <property type="entry name" value="WD40/YVTN_repeat-like_dom_sf"/>
</dbReference>